<keyword evidence="1" id="KW-0963">Cytoplasm</keyword>
<keyword evidence="5" id="KW-0460">Magnesium</keyword>
<organism evidence="7 8">
    <name type="scientific">Muricomes intestini</name>
    <dbReference type="NCBI Taxonomy" id="1796634"/>
    <lineage>
        <taxon>Bacteria</taxon>
        <taxon>Bacillati</taxon>
        <taxon>Bacillota</taxon>
        <taxon>Clostridia</taxon>
        <taxon>Lachnospirales</taxon>
        <taxon>Lachnospiraceae</taxon>
        <taxon>Muricomes</taxon>
    </lineage>
</organism>
<evidence type="ECO:0000256" key="6">
    <source>
        <dbReference type="ARBA" id="ARBA00023152"/>
    </source>
</evidence>
<dbReference type="EMBL" id="SLZZ01000004">
    <property type="protein sequence ID" value="TCS81222.1"/>
    <property type="molecule type" value="Genomic_DNA"/>
</dbReference>
<keyword evidence="4 7" id="KW-0418">Kinase</keyword>
<evidence type="ECO:0000256" key="5">
    <source>
        <dbReference type="ARBA" id="ARBA00022842"/>
    </source>
</evidence>
<dbReference type="GO" id="GO:0016301">
    <property type="term" value="F:kinase activity"/>
    <property type="evidence" value="ECO:0007669"/>
    <property type="project" value="UniProtKB-KW"/>
</dbReference>
<dbReference type="RefSeq" id="WP_132379406.1">
    <property type="nucleotide sequence ID" value="NZ_DAIRMY010000102.1"/>
</dbReference>
<dbReference type="AlphaFoldDB" id="A0A4V2USF3"/>
<evidence type="ECO:0000256" key="4">
    <source>
        <dbReference type="ARBA" id="ARBA00022777"/>
    </source>
</evidence>
<evidence type="ECO:0000256" key="2">
    <source>
        <dbReference type="ARBA" id="ARBA00022679"/>
    </source>
</evidence>
<dbReference type="PANTHER" id="PTHR21208">
    <property type="entry name" value="ADP-DEPENDENT GLUCOKINASE"/>
    <property type="match status" value="1"/>
</dbReference>
<protein>
    <submittedName>
        <fullName evidence="7">ADP-dependent phosphofructokinase/glucokinase</fullName>
    </submittedName>
</protein>
<comment type="caution">
    <text evidence="7">The sequence shown here is derived from an EMBL/GenBank/DDBJ whole genome shotgun (WGS) entry which is preliminary data.</text>
</comment>
<evidence type="ECO:0000256" key="3">
    <source>
        <dbReference type="ARBA" id="ARBA00022723"/>
    </source>
</evidence>
<dbReference type="OrthoDB" id="2813007at2"/>
<dbReference type="GO" id="GO:0006096">
    <property type="term" value="P:glycolytic process"/>
    <property type="evidence" value="ECO:0007669"/>
    <property type="project" value="UniProtKB-KW"/>
</dbReference>
<dbReference type="InterPro" id="IPR007666">
    <property type="entry name" value="ADP_PFK/GK"/>
</dbReference>
<keyword evidence="3" id="KW-0479">Metal-binding</keyword>
<reference evidence="7 8" key="1">
    <citation type="submission" date="2019-03" db="EMBL/GenBank/DDBJ databases">
        <title>Genomic Encyclopedia of Type Strains, Phase IV (KMG-IV): sequencing the most valuable type-strain genomes for metagenomic binning, comparative biology and taxonomic classification.</title>
        <authorList>
            <person name="Goeker M."/>
        </authorList>
    </citation>
    <scope>NUCLEOTIDE SEQUENCE [LARGE SCALE GENOMIC DNA]</scope>
    <source>
        <strain evidence="7 8">DSM 29489</strain>
    </source>
</reference>
<name>A0A4V2USF3_9FIRM</name>
<dbReference type="InterPro" id="IPR029056">
    <property type="entry name" value="Ribokinase-like"/>
</dbReference>
<keyword evidence="6" id="KW-0324">Glycolysis</keyword>
<dbReference type="PROSITE" id="PS51255">
    <property type="entry name" value="ADPK"/>
    <property type="match status" value="1"/>
</dbReference>
<keyword evidence="2" id="KW-0808">Transferase</keyword>
<evidence type="ECO:0000256" key="1">
    <source>
        <dbReference type="ARBA" id="ARBA00022490"/>
    </source>
</evidence>
<dbReference type="SUPFAM" id="SSF53613">
    <property type="entry name" value="Ribokinase-like"/>
    <property type="match status" value="1"/>
</dbReference>
<dbReference type="Pfam" id="PF04587">
    <property type="entry name" value="ADP_PFK_GK"/>
    <property type="match status" value="1"/>
</dbReference>
<proteinExistence type="predicted"/>
<sequence>MAYRDKYLEYLLEVPGIIDRCRETDSRLVFAYTSNLDAIIKWEAGGFNKLLEQHLEEEPSFVEEETIDNMEDFARIVCYYAIHGYGGEVEITNGEVIEKLKDYFEIQYGLGGTCAQGAAALGAMGVPALIHITDQSEEVIKWMTYEGLESTKNEKRVPLRNCVSNEESLIHLVMQYPKGDILKVRGKEYEVVLSNRLIMDYDQVHKVMPVREEFLKYLEKNAESMFSYNISGFNAIVNVDVLKERLEQLERHYRILKARNPDLKIYFESAHYISARIRDYLYSVLSGYIDVMGMNEEELVDLAKKKEYELDKNDIESVLSALDYLLELYPVKGIVMHSKDYALYYGAQMEEIDLEMGLTMGNLMSATRARIGHYGTQAECRETLGVNLSPAGLEFAEEISKMKPKHTAILVPSRYMEKPKYTIGLGDTFVAGMQMCFVK</sequence>
<dbReference type="Gene3D" id="3.30.1110.20">
    <property type="match status" value="1"/>
</dbReference>
<dbReference type="PANTHER" id="PTHR21208:SF1">
    <property type="entry name" value="ADP-DEPENDENT GLUCOKINASE"/>
    <property type="match status" value="1"/>
</dbReference>
<dbReference type="Gene3D" id="3.40.1190.20">
    <property type="match status" value="1"/>
</dbReference>
<dbReference type="Proteomes" id="UP000295726">
    <property type="component" value="Unassembled WGS sequence"/>
</dbReference>
<accession>A0A4V2USF3</accession>
<evidence type="ECO:0000313" key="8">
    <source>
        <dbReference type="Proteomes" id="UP000295726"/>
    </source>
</evidence>
<keyword evidence="8" id="KW-1185">Reference proteome</keyword>
<gene>
    <name evidence="7" type="ORF">EDD59_104158</name>
</gene>
<dbReference type="GO" id="GO:0016773">
    <property type="term" value="F:phosphotransferase activity, alcohol group as acceptor"/>
    <property type="evidence" value="ECO:0007669"/>
    <property type="project" value="InterPro"/>
</dbReference>
<evidence type="ECO:0000313" key="7">
    <source>
        <dbReference type="EMBL" id="TCS81222.1"/>
    </source>
</evidence>
<dbReference type="GO" id="GO:0046872">
    <property type="term" value="F:metal ion binding"/>
    <property type="evidence" value="ECO:0007669"/>
    <property type="project" value="UniProtKB-KW"/>
</dbReference>